<evidence type="ECO:0000256" key="10">
    <source>
        <dbReference type="ARBA" id="ARBA00023004"/>
    </source>
</evidence>
<keyword evidence="4" id="KW-1003">Cell membrane</keyword>
<name>A0A220S3X0_9NEIS</name>
<evidence type="ECO:0000256" key="7">
    <source>
        <dbReference type="ARBA" id="ARBA00022723"/>
    </source>
</evidence>
<dbReference type="GO" id="GO:0020037">
    <property type="term" value="F:heme binding"/>
    <property type="evidence" value="ECO:0007669"/>
    <property type="project" value="TreeGrafter"/>
</dbReference>
<dbReference type="Gene3D" id="1.20.950.20">
    <property type="entry name" value="Transmembrane di-heme cytochromes, Chain C"/>
    <property type="match status" value="1"/>
</dbReference>
<evidence type="ECO:0000256" key="9">
    <source>
        <dbReference type="ARBA" id="ARBA00022989"/>
    </source>
</evidence>
<comment type="subcellular location">
    <subcellularLocation>
        <location evidence="2">Cell membrane</location>
        <topology evidence="2">Multi-pass membrane protein</topology>
    </subcellularLocation>
</comment>
<keyword evidence="11" id="KW-0472">Membrane</keyword>
<dbReference type="RefSeq" id="WP_089036725.1">
    <property type="nucleotide sequence ID" value="NZ_CP022278.1"/>
</dbReference>
<evidence type="ECO:0000256" key="1">
    <source>
        <dbReference type="ARBA" id="ARBA00001970"/>
    </source>
</evidence>
<dbReference type="InterPro" id="IPR011577">
    <property type="entry name" value="Cyt_b561_bac/Ni-Hgenase"/>
</dbReference>
<reference evidence="13 14" key="1">
    <citation type="submission" date="2017-06" db="EMBL/GenBank/DDBJ databases">
        <title>Neisseria chenwenguii sp. nov., isolated from the intestinal contents of Tibetan Plateau Pika in Yushu, Qinghai Province, China.</title>
        <authorList>
            <person name="Zhang G."/>
        </authorList>
    </citation>
    <scope>NUCLEOTIDE SEQUENCE [LARGE SCALE GENOMIC DNA]</scope>
    <source>
        <strain evidence="13 14">10023</strain>
    </source>
</reference>
<dbReference type="EMBL" id="CP022278">
    <property type="protein sequence ID" value="ASK28033.1"/>
    <property type="molecule type" value="Genomic_DNA"/>
</dbReference>
<keyword evidence="5" id="KW-0349">Heme</keyword>
<dbReference type="AlphaFoldDB" id="A0A220S3X0"/>
<organism evidence="13 14">
    <name type="scientific">Neisseria chenwenguii</name>
    <dbReference type="NCBI Taxonomy" id="1853278"/>
    <lineage>
        <taxon>Bacteria</taxon>
        <taxon>Pseudomonadati</taxon>
        <taxon>Pseudomonadota</taxon>
        <taxon>Betaproteobacteria</taxon>
        <taxon>Neisseriales</taxon>
        <taxon>Neisseriaceae</taxon>
        <taxon>Neisseria</taxon>
    </lineage>
</organism>
<dbReference type="GO" id="GO:0046872">
    <property type="term" value="F:metal ion binding"/>
    <property type="evidence" value="ECO:0007669"/>
    <property type="project" value="UniProtKB-KW"/>
</dbReference>
<dbReference type="InterPro" id="IPR052168">
    <property type="entry name" value="Cytochrome_b561_oxidase"/>
</dbReference>
<keyword evidence="14" id="KW-1185">Reference proteome</keyword>
<evidence type="ECO:0000313" key="14">
    <source>
        <dbReference type="Proteomes" id="UP000198238"/>
    </source>
</evidence>
<dbReference type="GO" id="GO:0022904">
    <property type="term" value="P:respiratory electron transport chain"/>
    <property type="evidence" value="ECO:0007669"/>
    <property type="project" value="InterPro"/>
</dbReference>
<keyword evidence="9" id="KW-1133">Transmembrane helix</keyword>
<keyword evidence="8" id="KW-0249">Electron transport</keyword>
<proteinExistence type="inferred from homology"/>
<keyword evidence="3" id="KW-0813">Transport</keyword>
<dbReference type="KEGG" id="nei:BG910_10100"/>
<comment type="cofactor">
    <cofactor evidence="1">
        <name>heme b</name>
        <dbReference type="ChEBI" id="CHEBI:60344"/>
    </cofactor>
</comment>
<keyword evidence="10" id="KW-0408">Iron</keyword>
<evidence type="ECO:0000256" key="2">
    <source>
        <dbReference type="ARBA" id="ARBA00004651"/>
    </source>
</evidence>
<dbReference type="SUPFAM" id="SSF81342">
    <property type="entry name" value="Transmembrane di-heme cytochromes"/>
    <property type="match status" value="1"/>
</dbReference>
<evidence type="ECO:0000256" key="11">
    <source>
        <dbReference type="ARBA" id="ARBA00023136"/>
    </source>
</evidence>
<evidence type="ECO:0000256" key="4">
    <source>
        <dbReference type="ARBA" id="ARBA00022475"/>
    </source>
</evidence>
<evidence type="ECO:0000256" key="8">
    <source>
        <dbReference type="ARBA" id="ARBA00022982"/>
    </source>
</evidence>
<comment type="similarity">
    <text evidence="12">Belongs to the cytochrome b561 family.</text>
</comment>
<dbReference type="Pfam" id="PF01292">
    <property type="entry name" value="Ni_hydr_CYTB"/>
    <property type="match status" value="1"/>
</dbReference>
<evidence type="ECO:0000256" key="5">
    <source>
        <dbReference type="ARBA" id="ARBA00022617"/>
    </source>
</evidence>
<accession>A0A220S3X0</accession>
<dbReference type="InterPro" id="IPR016174">
    <property type="entry name" value="Di-haem_cyt_TM"/>
</dbReference>
<dbReference type="PANTHER" id="PTHR30529">
    <property type="entry name" value="CYTOCHROME B561"/>
    <property type="match status" value="1"/>
</dbReference>
<protein>
    <submittedName>
        <fullName evidence="13">Cytochrome B</fullName>
    </submittedName>
</protein>
<dbReference type="GO" id="GO:0005886">
    <property type="term" value="C:plasma membrane"/>
    <property type="evidence" value="ECO:0007669"/>
    <property type="project" value="UniProtKB-SubCell"/>
</dbReference>
<keyword evidence="7" id="KW-0479">Metal-binding</keyword>
<evidence type="ECO:0000256" key="12">
    <source>
        <dbReference type="ARBA" id="ARBA00037975"/>
    </source>
</evidence>
<keyword evidence="6" id="KW-0812">Transmembrane</keyword>
<dbReference type="PANTHER" id="PTHR30529:SF1">
    <property type="entry name" value="CYTOCHROME B561 HOMOLOG 2"/>
    <property type="match status" value="1"/>
</dbReference>
<sequence length="170" mass="18876">MQDNPQSYGTVSRLFHWLMAAMFAFMSVSAYLFTVDDEYFSLMPYHKATGFFLAVLVVLRLLWALKNAARRPHGSLIVKLGHAALYALMIAVPFIGLIRQYGGGRGPLEIGGVTVFPAAPEKIQWMSELGNHWHGLLGWALFALVAGHILMAVVHQLKGEKILNRMAGPR</sequence>
<evidence type="ECO:0000313" key="13">
    <source>
        <dbReference type="EMBL" id="ASK28033.1"/>
    </source>
</evidence>
<evidence type="ECO:0000256" key="6">
    <source>
        <dbReference type="ARBA" id="ARBA00022692"/>
    </source>
</evidence>
<dbReference type="GO" id="GO:0009055">
    <property type="term" value="F:electron transfer activity"/>
    <property type="evidence" value="ECO:0007669"/>
    <property type="project" value="InterPro"/>
</dbReference>
<gene>
    <name evidence="13" type="ORF">BG910_10100</name>
</gene>
<dbReference type="OrthoDB" id="8723024at2"/>
<dbReference type="Proteomes" id="UP000198238">
    <property type="component" value="Chromosome"/>
</dbReference>
<evidence type="ECO:0000256" key="3">
    <source>
        <dbReference type="ARBA" id="ARBA00022448"/>
    </source>
</evidence>